<reference evidence="3 4" key="1">
    <citation type="submission" date="2018-07" db="EMBL/GenBank/DDBJ databases">
        <title>Genomic Encyclopedia of Type Strains, Phase IV (KMG-IV): sequencing the most valuable type-strain genomes for metagenomic binning, comparative biology and taxonomic classification.</title>
        <authorList>
            <person name="Goeker M."/>
        </authorList>
    </citation>
    <scope>NUCLEOTIDE SEQUENCE [LARGE SCALE GENOMIC DNA]</scope>
    <source>
        <strain evidence="3 4">DSM 21634</strain>
    </source>
</reference>
<keyword evidence="4" id="KW-1185">Reference proteome</keyword>
<dbReference type="OrthoDB" id="5783872at2"/>
<sequence>MSTNHRLIAGLIFGLVCLLVAAPSAAGVDWPKDGWRVIETSQSYSELLANLKKAVSANDLNVVFDVGPTEAAAKRGIHIPGNRVVGVFNNKFAVDILRLSVPAMIEAPVRFYVTERDDGHATLSWVEPSHIFAPYIEDVGSSDDAKMLRQEAEELDARFSRIASEAAQGK</sequence>
<evidence type="ECO:0000313" key="4">
    <source>
        <dbReference type="Proteomes" id="UP000252884"/>
    </source>
</evidence>
<evidence type="ECO:0000256" key="1">
    <source>
        <dbReference type="SAM" id="SignalP"/>
    </source>
</evidence>
<dbReference type="CDD" id="cd14797">
    <property type="entry name" value="DUF302"/>
    <property type="match status" value="1"/>
</dbReference>
<feature type="signal peptide" evidence="1">
    <location>
        <begin position="1"/>
        <end position="26"/>
    </location>
</feature>
<dbReference type="Gene3D" id="3.30.310.70">
    <property type="entry name" value="TT1751-like domain"/>
    <property type="match status" value="1"/>
</dbReference>
<dbReference type="InterPro" id="IPR005180">
    <property type="entry name" value="DUF302"/>
</dbReference>
<keyword evidence="1" id="KW-0732">Signal</keyword>
<proteinExistence type="predicted"/>
<dbReference type="Pfam" id="PF03625">
    <property type="entry name" value="DUF302"/>
    <property type="match status" value="1"/>
</dbReference>
<evidence type="ECO:0000313" key="3">
    <source>
        <dbReference type="EMBL" id="RCW67839.1"/>
    </source>
</evidence>
<dbReference type="InterPro" id="IPR035923">
    <property type="entry name" value="TT1751-like_sf"/>
</dbReference>
<gene>
    <name evidence="3" type="ORF">DES41_10812</name>
</gene>
<feature type="domain" description="DUF302" evidence="2">
    <location>
        <begin position="70"/>
        <end position="128"/>
    </location>
</feature>
<organism evidence="3 4">
    <name type="scientific">Pseudorhodoferax soli</name>
    <dbReference type="NCBI Taxonomy" id="545864"/>
    <lineage>
        <taxon>Bacteria</taxon>
        <taxon>Pseudomonadati</taxon>
        <taxon>Pseudomonadota</taxon>
        <taxon>Betaproteobacteria</taxon>
        <taxon>Burkholderiales</taxon>
        <taxon>Comamonadaceae</taxon>
    </lineage>
</organism>
<dbReference type="SUPFAM" id="SSF103247">
    <property type="entry name" value="TT1751-like"/>
    <property type="match status" value="1"/>
</dbReference>
<evidence type="ECO:0000259" key="2">
    <source>
        <dbReference type="Pfam" id="PF03625"/>
    </source>
</evidence>
<feature type="chain" id="PRO_5016819098" evidence="1">
    <location>
        <begin position="27"/>
        <end position="170"/>
    </location>
</feature>
<protein>
    <submittedName>
        <fullName evidence="3">Uncharacterized protein (DUF302 family)</fullName>
    </submittedName>
</protein>
<name>A0A368XJS7_9BURK</name>
<accession>A0A368XJS7</accession>
<dbReference type="AlphaFoldDB" id="A0A368XJS7"/>
<dbReference type="EMBL" id="QPJK01000008">
    <property type="protein sequence ID" value="RCW67839.1"/>
    <property type="molecule type" value="Genomic_DNA"/>
</dbReference>
<dbReference type="RefSeq" id="WP_114470460.1">
    <property type="nucleotide sequence ID" value="NZ_QPJK01000008.1"/>
</dbReference>
<dbReference type="Proteomes" id="UP000252884">
    <property type="component" value="Unassembled WGS sequence"/>
</dbReference>
<dbReference type="PANTHER" id="PTHR38342:SF2">
    <property type="entry name" value="INNER MEMBRANE OR EXPORTED"/>
    <property type="match status" value="1"/>
</dbReference>
<dbReference type="PANTHER" id="PTHR38342">
    <property type="entry name" value="SLR5037 PROTEIN"/>
    <property type="match status" value="1"/>
</dbReference>
<comment type="caution">
    <text evidence="3">The sequence shown here is derived from an EMBL/GenBank/DDBJ whole genome shotgun (WGS) entry which is preliminary data.</text>
</comment>